<evidence type="ECO:0008006" key="4">
    <source>
        <dbReference type="Google" id="ProtNLM"/>
    </source>
</evidence>
<accession>A0AAE9K868</accession>
<dbReference type="EMBL" id="OM638104">
    <property type="protein sequence ID" value="UNY47198.1"/>
    <property type="molecule type" value="Genomic_DNA"/>
</dbReference>
<sequence>MEIKNKNNDVVQHPTHYNKGIETIKYITSWEMDFLEGNIIKYVTRYKDKNGVEDLKKANQYLEWLIEREKKEVMFYIGGRSFGKTRKLLEQKEKEIKELKERNKFLEEENQRNWKAIRQIKDEDKEIIKYYLVKKYLLLNDQKAPTLLLELIDNLIQELKNE</sequence>
<gene>
    <name evidence="2" type="ORF">HHOHNEGG_00021</name>
</gene>
<keyword evidence="3" id="KW-1185">Reference proteome</keyword>
<dbReference type="InterPro" id="IPR021739">
    <property type="entry name" value="SaV-like"/>
</dbReference>
<feature type="coiled-coil region" evidence="1">
    <location>
        <begin position="52"/>
        <end position="126"/>
    </location>
</feature>
<organism evidence="2 3">
    <name type="scientific">Clostridium phage LPCPA6</name>
    <dbReference type="NCBI Taxonomy" id="2924884"/>
    <lineage>
        <taxon>Viruses</taxon>
        <taxon>Duplodnaviria</taxon>
        <taxon>Heunggongvirae</taxon>
        <taxon>Uroviricota</taxon>
        <taxon>Caudoviricetes</taxon>
        <taxon>Guelinviridae</taxon>
        <taxon>Hzauvirus</taxon>
        <taxon>Hzauvirus LPCPA6</taxon>
    </lineage>
</organism>
<protein>
    <recommendedName>
        <fullName evidence="4">DUF3310 domain-containing protein</fullName>
    </recommendedName>
</protein>
<evidence type="ECO:0000313" key="2">
    <source>
        <dbReference type="EMBL" id="UNY47198.1"/>
    </source>
</evidence>
<name>A0AAE9K868_9CAUD</name>
<reference evidence="2" key="1">
    <citation type="submission" date="2022-02" db="EMBL/GenBank/DDBJ databases">
        <authorList>
            <person name="Tian F."/>
            <person name="Li J."/>
            <person name="Li F."/>
            <person name="Tong Y."/>
        </authorList>
    </citation>
    <scope>NUCLEOTIDE SEQUENCE</scope>
</reference>
<dbReference type="Pfam" id="PF11753">
    <property type="entry name" value="DUF3310"/>
    <property type="match status" value="1"/>
</dbReference>
<dbReference type="Proteomes" id="UP000831594">
    <property type="component" value="Segment"/>
</dbReference>
<evidence type="ECO:0000313" key="3">
    <source>
        <dbReference type="Proteomes" id="UP000831594"/>
    </source>
</evidence>
<evidence type="ECO:0000256" key="1">
    <source>
        <dbReference type="SAM" id="Coils"/>
    </source>
</evidence>
<keyword evidence="1" id="KW-0175">Coiled coil</keyword>
<proteinExistence type="predicted"/>